<evidence type="ECO:0000256" key="2">
    <source>
        <dbReference type="ARBA" id="ARBA00000711"/>
    </source>
</evidence>
<protein>
    <recommendedName>
        <fullName evidence="16">Adenosylcobinamide kinase</fullName>
        <ecNumber evidence="8">2.7.1.156</ecNumber>
        <ecNumber evidence="9">2.7.7.62</ecNumber>
    </recommendedName>
    <alternativeName>
        <fullName evidence="17">Adenosylcobinamide-phosphate guanylyltransferase</fullName>
    </alternativeName>
</protein>
<keyword evidence="10" id="KW-0169">Cobalamin biosynthesis</keyword>
<dbReference type="PANTHER" id="PTHR34848">
    <property type="match status" value="1"/>
</dbReference>
<dbReference type="EC" id="2.7.1.156" evidence="8"/>
<keyword evidence="15" id="KW-0342">GTP-binding</keyword>
<comment type="catalytic activity">
    <reaction evidence="2">
        <text>adenosylcob(III)inamide phosphate + GTP + H(+) = adenosylcob(III)inamide-GDP + diphosphate</text>
        <dbReference type="Rhea" id="RHEA:22712"/>
        <dbReference type="ChEBI" id="CHEBI:15378"/>
        <dbReference type="ChEBI" id="CHEBI:33019"/>
        <dbReference type="ChEBI" id="CHEBI:37565"/>
        <dbReference type="ChEBI" id="CHEBI:58502"/>
        <dbReference type="ChEBI" id="CHEBI:60487"/>
        <dbReference type="EC" id="2.7.7.62"/>
    </reaction>
</comment>
<evidence type="ECO:0000256" key="17">
    <source>
        <dbReference type="ARBA" id="ARBA00030571"/>
    </source>
</evidence>
<dbReference type="GO" id="GO:0008820">
    <property type="term" value="F:cobinamide phosphate guanylyltransferase activity"/>
    <property type="evidence" value="ECO:0007669"/>
    <property type="project" value="UniProtKB-EC"/>
</dbReference>
<dbReference type="OrthoDB" id="9788370at2"/>
<comment type="function">
    <text evidence="4">Catalyzes ATP-dependent phosphorylation of adenosylcobinamide and addition of GMP to adenosylcobinamide phosphate.</text>
</comment>
<dbReference type="Gene3D" id="3.40.50.300">
    <property type="entry name" value="P-loop containing nucleotide triphosphate hydrolases"/>
    <property type="match status" value="1"/>
</dbReference>
<evidence type="ECO:0000256" key="11">
    <source>
        <dbReference type="ARBA" id="ARBA00022679"/>
    </source>
</evidence>
<dbReference type="EC" id="2.7.7.62" evidence="9"/>
<comment type="pathway">
    <text evidence="5">Cofactor biosynthesis; adenosylcobalamin biosynthesis; adenosylcobalamin from cob(II)yrinate a,c-diamide: step 6/7.</text>
</comment>
<dbReference type="GO" id="GO:0005524">
    <property type="term" value="F:ATP binding"/>
    <property type="evidence" value="ECO:0007669"/>
    <property type="project" value="UniProtKB-KW"/>
</dbReference>
<evidence type="ECO:0000256" key="16">
    <source>
        <dbReference type="ARBA" id="ARBA00029570"/>
    </source>
</evidence>
<name>A0A2Z6B2V1_9BACT</name>
<dbReference type="InterPro" id="IPR027417">
    <property type="entry name" value="P-loop_NTPase"/>
</dbReference>
<evidence type="ECO:0000256" key="13">
    <source>
        <dbReference type="ARBA" id="ARBA00022777"/>
    </source>
</evidence>
<keyword evidence="11" id="KW-0808">Transferase</keyword>
<evidence type="ECO:0000256" key="5">
    <source>
        <dbReference type="ARBA" id="ARBA00004692"/>
    </source>
</evidence>
<dbReference type="GO" id="GO:0009236">
    <property type="term" value="P:cobalamin biosynthetic process"/>
    <property type="evidence" value="ECO:0007669"/>
    <property type="project" value="UniProtKB-UniPathway"/>
</dbReference>
<dbReference type="RefSeq" id="WP_126380778.1">
    <property type="nucleotide sequence ID" value="NZ_AP017378.1"/>
</dbReference>
<keyword evidence="14" id="KW-0067">ATP-binding</keyword>
<evidence type="ECO:0000256" key="9">
    <source>
        <dbReference type="ARBA" id="ARBA00012523"/>
    </source>
</evidence>
<evidence type="ECO:0000313" key="18">
    <source>
        <dbReference type="EMBL" id="BBD09756.1"/>
    </source>
</evidence>
<keyword evidence="12" id="KW-0547">Nucleotide-binding</keyword>
<dbReference type="UniPathway" id="UPA00148">
    <property type="reaction ID" value="UER00236"/>
</dbReference>
<dbReference type="AlphaFoldDB" id="A0A2Z6B2V1"/>
<evidence type="ECO:0000256" key="7">
    <source>
        <dbReference type="ARBA" id="ARBA00007490"/>
    </source>
</evidence>
<evidence type="ECO:0000313" key="19">
    <source>
        <dbReference type="Proteomes" id="UP000269883"/>
    </source>
</evidence>
<organism evidence="18 19">
    <name type="scientific">Desulfovibrio ferrophilus</name>
    <dbReference type="NCBI Taxonomy" id="241368"/>
    <lineage>
        <taxon>Bacteria</taxon>
        <taxon>Pseudomonadati</taxon>
        <taxon>Thermodesulfobacteriota</taxon>
        <taxon>Desulfovibrionia</taxon>
        <taxon>Desulfovibrionales</taxon>
        <taxon>Desulfovibrionaceae</taxon>
        <taxon>Desulfovibrio</taxon>
    </lineage>
</organism>
<dbReference type="InterPro" id="IPR003203">
    <property type="entry name" value="CobU/CobP"/>
</dbReference>
<dbReference type="EMBL" id="AP017378">
    <property type="protein sequence ID" value="BBD09756.1"/>
    <property type="molecule type" value="Genomic_DNA"/>
</dbReference>
<comment type="similarity">
    <text evidence="7">Belongs to the CobU/CobP family.</text>
</comment>
<dbReference type="GO" id="GO:0005525">
    <property type="term" value="F:GTP binding"/>
    <property type="evidence" value="ECO:0007669"/>
    <property type="project" value="UniProtKB-KW"/>
</dbReference>
<evidence type="ECO:0000256" key="10">
    <source>
        <dbReference type="ARBA" id="ARBA00022573"/>
    </source>
</evidence>
<proteinExistence type="inferred from homology"/>
<evidence type="ECO:0000256" key="3">
    <source>
        <dbReference type="ARBA" id="ARBA00001522"/>
    </source>
</evidence>
<accession>A0A2Z6B2V1</accession>
<dbReference type="Proteomes" id="UP000269883">
    <property type="component" value="Chromosome"/>
</dbReference>
<keyword evidence="13" id="KW-0418">Kinase</keyword>
<dbReference type="SUPFAM" id="SSF52540">
    <property type="entry name" value="P-loop containing nucleoside triphosphate hydrolases"/>
    <property type="match status" value="1"/>
</dbReference>
<gene>
    <name evidence="18" type="ORF">DFE_3030</name>
</gene>
<evidence type="ECO:0000256" key="12">
    <source>
        <dbReference type="ARBA" id="ARBA00022741"/>
    </source>
</evidence>
<evidence type="ECO:0000256" key="4">
    <source>
        <dbReference type="ARBA" id="ARBA00003889"/>
    </source>
</evidence>
<sequence>MEAGVRRLILGGEKSGKSDHALALLHKAPGPALLIATAQTLDHGFRERIMRHRVERGPEIPVREVTLDLPEALAQAAGHYTTILVEGLDYWLYACAQADCINEREQALLNAVDSLGETGAIFVSCETGLGPVAATREVRAFVRGMGQLNRRLAERCSEVVLVVAGRPLRLSE</sequence>
<reference evidence="18 19" key="1">
    <citation type="journal article" date="2018" name="Sci. Adv.">
        <title>Multi-heme cytochromes provide a pathway for survival in energy-limited environments.</title>
        <authorList>
            <person name="Deng X."/>
            <person name="Dohmae N."/>
            <person name="Nealson K.H."/>
            <person name="Hashimoto K."/>
            <person name="Okamoto A."/>
        </authorList>
    </citation>
    <scope>NUCLEOTIDE SEQUENCE [LARGE SCALE GENOMIC DNA]</scope>
    <source>
        <strain evidence="18 19">IS5</strain>
    </source>
</reference>
<comment type="pathway">
    <text evidence="6">Cofactor biosynthesis; adenosylcobalamin biosynthesis; adenosylcobalamin from cob(II)yrinate a,c-diamide: step 5/7.</text>
</comment>
<keyword evidence="19" id="KW-1185">Reference proteome</keyword>
<dbReference type="PANTHER" id="PTHR34848:SF1">
    <property type="entry name" value="BIFUNCTIONAL ADENOSYLCOBALAMIN BIOSYNTHESIS PROTEIN COBU"/>
    <property type="match status" value="1"/>
</dbReference>
<evidence type="ECO:0000256" key="6">
    <source>
        <dbReference type="ARBA" id="ARBA00005159"/>
    </source>
</evidence>
<evidence type="ECO:0000256" key="14">
    <source>
        <dbReference type="ARBA" id="ARBA00022840"/>
    </source>
</evidence>
<comment type="catalytic activity">
    <reaction evidence="1">
        <text>adenosylcob(III)inamide + ATP = adenosylcob(III)inamide phosphate + ADP + H(+)</text>
        <dbReference type="Rhea" id="RHEA:15769"/>
        <dbReference type="ChEBI" id="CHEBI:2480"/>
        <dbReference type="ChEBI" id="CHEBI:15378"/>
        <dbReference type="ChEBI" id="CHEBI:30616"/>
        <dbReference type="ChEBI" id="CHEBI:58502"/>
        <dbReference type="ChEBI" id="CHEBI:456216"/>
        <dbReference type="EC" id="2.7.1.156"/>
    </reaction>
</comment>
<dbReference type="Pfam" id="PF02283">
    <property type="entry name" value="CobU"/>
    <property type="match status" value="1"/>
</dbReference>
<evidence type="ECO:0000256" key="1">
    <source>
        <dbReference type="ARBA" id="ARBA00000312"/>
    </source>
</evidence>
<evidence type="ECO:0000256" key="15">
    <source>
        <dbReference type="ARBA" id="ARBA00023134"/>
    </source>
</evidence>
<dbReference type="KEGG" id="dfl:DFE_3030"/>
<comment type="catalytic activity">
    <reaction evidence="3">
        <text>adenosylcob(III)inamide + GTP = adenosylcob(III)inamide phosphate + GDP + H(+)</text>
        <dbReference type="Rhea" id="RHEA:15765"/>
        <dbReference type="ChEBI" id="CHEBI:2480"/>
        <dbReference type="ChEBI" id="CHEBI:15378"/>
        <dbReference type="ChEBI" id="CHEBI:37565"/>
        <dbReference type="ChEBI" id="CHEBI:58189"/>
        <dbReference type="ChEBI" id="CHEBI:58502"/>
        <dbReference type="EC" id="2.7.1.156"/>
    </reaction>
</comment>
<dbReference type="GO" id="GO:0043752">
    <property type="term" value="F:adenosylcobinamide kinase activity"/>
    <property type="evidence" value="ECO:0007669"/>
    <property type="project" value="UniProtKB-EC"/>
</dbReference>
<evidence type="ECO:0000256" key="8">
    <source>
        <dbReference type="ARBA" id="ARBA00012016"/>
    </source>
</evidence>